<reference evidence="3" key="1">
    <citation type="submission" date="2021-10" db="EMBL/GenBank/DDBJ databases">
        <title>Anaerobic single-cell dispensing facilitates the cultivation of human gut bacteria.</title>
        <authorList>
            <person name="Afrizal A."/>
        </authorList>
    </citation>
    <scope>NUCLEOTIDE SEQUENCE</scope>
    <source>
        <strain evidence="3">CLA-AA-H250</strain>
    </source>
</reference>
<dbReference type="PANTHER" id="PTHR46558">
    <property type="entry name" value="TRACRIPTIONAL REGULATORY PROTEIN-RELATED-RELATED"/>
    <property type="match status" value="1"/>
</dbReference>
<dbReference type="Pfam" id="PF01381">
    <property type="entry name" value="HTH_3"/>
    <property type="match status" value="1"/>
</dbReference>
<dbReference type="EMBL" id="JAJEQC010000009">
    <property type="protein sequence ID" value="MCC2137317.1"/>
    <property type="molecule type" value="Genomic_DNA"/>
</dbReference>
<dbReference type="Proteomes" id="UP001199424">
    <property type="component" value="Unassembled WGS sequence"/>
</dbReference>
<protein>
    <submittedName>
        <fullName evidence="3">Helix-turn-helix transcriptional regulator</fullName>
    </submittedName>
</protein>
<dbReference type="Gene3D" id="1.10.260.40">
    <property type="entry name" value="lambda repressor-like DNA-binding domains"/>
    <property type="match status" value="1"/>
</dbReference>
<dbReference type="GO" id="GO:0003677">
    <property type="term" value="F:DNA binding"/>
    <property type="evidence" value="ECO:0007669"/>
    <property type="project" value="UniProtKB-KW"/>
</dbReference>
<feature type="domain" description="HTH cro/C1-type" evidence="2">
    <location>
        <begin position="6"/>
        <end position="60"/>
    </location>
</feature>
<dbReference type="RefSeq" id="WP_308449560.1">
    <property type="nucleotide sequence ID" value="NZ_JAJEQC010000009.1"/>
</dbReference>
<dbReference type="CDD" id="cd00093">
    <property type="entry name" value="HTH_XRE"/>
    <property type="match status" value="1"/>
</dbReference>
<dbReference type="PANTHER" id="PTHR46558:SF7">
    <property type="entry name" value="TRANSCRIPTIONAL REGULATOR"/>
    <property type="match status" value="1"/>
</dbReference>
<dbReference type="InterPro" id="IPR010982">
    <property type="entry name" value="Lambda_DNA-bd_dom_sf"/>
</dbReference>
<evidence type="ECO:0000313" key="3">
    <source>
        <dbReference type="EMBL" id="MCC2137317.1"/>
    </source>
</evidence>
<evidence type="ECO:0000256" key="1">
    <source>
        <dbReference type="ARBA" id="ARBA00023125"/>
    </source>
</evidence>
<dbReference type="SMART" id="SM00530">
    <property type="entry name" value="HTH_XRE"/>
    <property type="match status" value="1"/>
</dbReference>
<dbReference type="SUPFAM" id="SSF47413">
    <property type="entry name" value="lambda repressor-like DNA-binding domains"/>
    <property type="match status" value="1"/>
</dbReference>
<dbReference type="AlphaFoldDB" id="A0AAE3AJ19"/>
<comment type="caution">
    <text evidence="3">The sequence shown here is derived from an EMBL/GenBank/DDBJ whole genome shotgun (WGS) entry which is preliminary data.</text>
</comment>
<dbReference type="PROSITE" id="PS50943">
    <property type="entry name" value="HTH_CROC1"/>
    <property type="match status" value="1"/>
</dbReference>
<keyword evidence="1" id="KW-0238">DNA-binding</keyword>
<keyword evidence="4" id="KW-1185">Reference proteome</keyword>
<dbReference type="InterPro" id="IPR001387">
    <property type="entry name" value="Cro/C1-type_HTH"/>
</dbReference>
<evidence type="ECO:0000259" key="2">
    <source>
        <dbReference type="PROSITE" id="PS50943"/>
    </source>
</evidence>
<sequence>MIEYRIKNYRNDRNMTQTELAKLFDVRRETIYNLENGKYNHSLSLAWKIAQVFNASIEDVFTVHLDPEFMHILAQIGGSSIGN</sequence>
<gene>
    <name evidence="3" type="ORF">LKD31_09840</name>
</gene>
<organism evidence="3 4">
    <name type="scientific">Hominenteromicrobium mulieris</name>
    <dbReference type="NCBI Taxonomy" id="2885357"/>
    <lineage>
        <taxon>Bacteria</taxon>
        <taxon>Bacillati</taxon>
        <taxon>Bacillota</taxon>
        <taxon>Clostridia</taxon>
        <taxon>Eubacteriales</taxon>
        <taxon>Oscillospiraceae</taxon>
        <taxon>Hominenteromicrobium</taxon>
    </lineage>
</organism>
<name>A0AAE3AJ19_9FIRM</name>
<accession>A0AAE3AJ19</accession>
<proteinExistence type="predicted"/>
<evidence type="ECO:0000313" key="4">
    <source>
        <dbReference type="Proteomes" id="UP001199424"/>
    </source>
</evidence>